<sequence>MISKYSVKRPYTVLVGVILVIVLGVVALTSMTADLLPNMSFPYVVVVTTDIGASPQAVETEVTAPVEAGLATTSDLKNIQSMSYYSYSMVILEYEQSANMDSILIEIQQSLDQVKGTFPDTVGTPIVMQIDPDMLPILVSAVSVEGVEGADLTNYIENTIKPQLESVNGVASVTTSGGIVETVQVTIDEKKVDELNKKIRKVIDKKFADAEKQLNESEEKLEAGKEELEYGQNELISQTSNAETELQNQKIALYQTEGDLKTQLTLLNATKDQINNAIEMLNNMNDNVADMQNQAKGLGEVLELYTNGTLNEEQFKEATGMTVEEAQQNMAILTEQINGITEALQERTAILIPLGVNVQTLEDIPTALDFLTESLAQIEVNIATIETALEQIEGGKITLDDAISELNKGKLLGTIKLSEASSQIAEGEAAMTKAKEEFKAEKDKAYSAVDINSVLSIETLQQLLVAQNFSMPAGYINSNDGQYLIKVGDRVKDVDELRNLVLVDLNMEGIDPILLSDVANVELIDNSAEVYANINGKPGILLSFEKQTGYSTGDVTDAIQERFKSIEKSEDLNIKFSILMNQGIYIDMITKSILENMILGALLAIIILMLFLKDGRPTLIIACAIPLSVIFAVVLMYFSNITLNIISMSGLTLGIGMLVDNSIVVIENIYRLRNEGMSIKKAAVYGASQVAGAITASTLTTICVFAPIVFTDGITRQLFVDMGLTIAYTLTASLIVALTIVPAIASGVLNKEKPKKEGGFGDKVMNLYARFLRKCLKYKPVVFITMIALLVLSIFLAVSKGTAFMPEMSSTQATVIIEPVEGEKTTLAELKKESDAVVENIVKIPEVTTVGAMAGTGSSLGGIQANAGDRITMYVLIDEEKKLSNDELEEKINKAAEGAHCKVTVQTNMMDMSALSGGGIKVMIKGRDIEKMQNIARDVADIISNVEGTTEINDGLDELTNQINIKVDKSKAAKYNMTTAQIFQLVYAQIADTRATTKISTDVTDYDVFVRTGEQSEVTIDKLKQITFTYTNRETQETKEIPITDVAEFTETAELSSILRDAQNRYIQVTASIEDGYNIGLVGNEIRDRLSKYDVPEGYSVQMKGEDENINDAIKQMTKMLLLAVIFIYLVMVAQFQSLLSPFIIMFTIPLAFTGGFLALYLTNKEVSVISMIGFVMLAGIIVNNGIVLIDYIIQLRRKGMEKKEAIVESARTRMRPVLMTALTTIISMSTMALGFGQGAEMSQPMAIVVVGGLIYGTLLTLIVVPCIYDAFNKEKNMVEEEL</sequence>
<dbReference type="Gene3D" id="3.30.2090.10">
    <property type="entry name" value="Multidrug efflux transporter AcrB TolC docking domain, DN and DC subdomains"/>
    <property type="match status" value="3"/>
</dbReference>
<dbReference type="Gene3D" id="1.20.1640.10">
    <property type="entry name" value="Multidrug efflux transporter AcrB transmembrane domain"/>
    <property type="match status" value="3"/>
</dbReference>
<feature type="transmembrane region" description="Helical" evidence="2">
    <location>
        <begin position="593"/>
        <end position="612"/>
    </location>
</feature>
<keyword evidence="2" id="KW-0472">Membrane</keyword>
<feature type="transmembrane region" description="Helical" evidence="2">
    <location>
        <begin position="1215"/>
        <end position="1234"/>
    </location>
</feature>
<feature type="transmembrane region" description="Helical" evidence="2">
    <location>
        <begin position="1169"/>
        <end position="1194"/>
    </location>
</feature>
<protein>
    <submittedName>
        <fullName evidence="3">Hydrophobic/amphiphilic exporter-1, HAE1 family</fullName>
    </submittedName>
</protein>
<dbReference type="RefSeq" id="WP_078785978.1">
    <property type="nucleotide sequence ID" value="NZ_FMTO01000003.1"/>
</dbReference>
<evidence type="ECO:0000313" key="3">
    <source>
        <dbReference type="EMBL" id="SJZ40450.1"/>
    </source>
</evidence>
<feature type="transmembrane region" description="Helical" evidence="2">
    <location>
        <begin position="619"/>
        <end position="639"/>
    </location>
</feature>
<dbReference type="PANTHER" id="PTHR32063:SF0">
    <property type="entry name" value="SWARMING MOTILITY PROTEIN SWRC"/>
    <property type="match status" value="1"/>
</dbReference>
<dbReference type="GO" id="GO:0005886">
    <property type="term" value="C:plasma membrane"/>
    <property type="evidence" value="ECO:0007669"/>
    <property type="project" value="TreeGrafter"/>
</dbReference>
<feature type="transmembrane region" description="Helical" evidence="2">
    <location>
        <begin position="1246"/>
        <end position="1269"/>
    </location>
</feature>
<feature type="coiled-coil region" evidence="1">
    <location>
        <begin position="417"/>
        <end position="444"/>
    </location>
</feature>
<feature type="coiled-coil region" evidence="1">
    <location>
        <begin position="267"/>
        <end position="343"/>
    </location>
</feature>
<dbReference type="Gene3D" id="3.30.70.1430">
    <property type="entry name" value="Multidrug efflux transporter AcrB pore domain"/>
    <property type="match status" value="2"/>
</dbReference>
<proteinExistence type="predicted"/>
<dbReference type="SUPFAM" id="SSF82866">
    <property type="entry name" value="Multidrug efflux transporter AcrB transmembrane domain"/>
    <property type="match status" value="2"/>
</dbReference>
<dbReference type="SUPFAM" id="SSF82714">
    <property type="entry name" value="Multidrug efflux transporter AcrB TolC docking domain, DN and DC subdomains"/>
    <property type="match status" value="2"/>
</dbReference>
<dbReference type="GO" id="GO:0042910">
    <property type="term" value="F:xenobiotic transmembrane transporter activity"/>
    <property type="evidence" value="ECO:0007669"/>
    <property type="project" value="TreeGrafter"/>
</dbReference>
<dbReference type="EMBL" id="FUXA01000004">
    <property type="protein sequence ID" value="SJZ40450.1"/>
    <property type="molecule type" value="Genomic_DNA"/>
</dbReference>
<feature type="transmembrane region" description="Helical" evidence="2">
    <location>
        <begin position="780"/>
        <end position="798"/>
    </location>
</feature>
<feature type="transmembrane region" description="Helical" evidence="2">
    <location>
        <begin position="682"/>
        <end position="710"/>
    </location>
</feature>
<feature type="transmembrane region" description="Helical" evidence="2">
    <location>
        <begin position="12"/>
        <end position="33"/>
    </location>
</feature>
<feature type="transmembrane region" description="Helical" evidence="2">
    <location>
        <begin position="1143"/>
        <end position="1163"/>
    </location>
</feature>
<keyword evidence="4" id="KW-1185">Reference proteome</keyword>
<feature type="transmembrane region" description="Helical" evidence="2">
    <location>
        <begin position="722"/>
        <end position="749"/>
    </location>
</feature>
<evidence type="ECO:0000256" key="2">
    <source>
        <dbReference type="SAM" id="Phobius"/>
    </source>
</evidence>
<feature type="transmembrane region" description="Helical" evidence="2">
    <location>
        <begin position="645"/>
        <end position="670"/>
    </location>
</feature>
<reference evidence="3 4" key="1">
    <citation type="submission" date="2017-02" db="EMBL/GenBank/DDBJ databases">
        <authorList>
            <person name="Peterson S.W."/>
        </authorList>
    </citation>
    <scope>NUCLEOTIDE SEQUENCE [LARGE SCALE GENOMIC DNA]</scope>
    <source>
        <strain evidence="3 4">ATCC 17233</strain>
    </source>
</reference>
<keyword evidence="2" id="KW-0812">Transmembrane</keyword>
<name>A0A1T4KDG8_9FIRM</name>
<feature type="transmembrane region" description="Helical" evidence="2">
    <location>
        <begin position="1117"/>
        <end position="1136"/>
    </location>
</feature>
<evidence type="ECO:0000313" key="4">
    <source>
        <dbReference type="Proteomes" id="UP000189857"/>
    </source>
</evidence>
<evidence type="ECO:0000256" key="1">
    <source>
        <dbReference type="SAM" id="Coils"/>
    </source>
</evidence>
<dbReference type="Pfam" id="PF00873">
    <property type="entry name" value="ACR_tran"/>
    <property type="match status" value="2"/>
</dbReference>
<keyword evidence="2" id="KW-1133">Transmembrane helix</keyword>
<keyword evidence="1" id="KW-0175">Coiled coil</keyword>
<dbReference type="Gene3D" id="3.30.70.1440">
    <property type="entry name" value="Multidrug efflux transporter AcrB pore domain"/>
    <property type="match status" value="1"/>
</dbReference>
<feature type="coiled-coil region" evidence="1">
    <location>
        <begin position="200"/>
        <end position="234"/>
    </location>
</feature>
<gene>
    <name evidence="3" type="ORF">SAMN02745110_00305</name>
</gene>
<accession>A0A1T4KDG8</accession>
<dbReference type="Proteomes" id="UP000189857">
    <property type="component" value="Unassembled WGS sequence"/>
</dbReference>
<dbReference type="InterPro" id="IPR027463">
    <property type="entry name" value="AcrB_DN_DC_subdom"/>
</dbReference>
<dbReference type="PANTHER" id="PTHR32063">
    <property type="match status" value="1"/>
</dbReference>
<dbReference type="Gene3D" id="3.30.70.1320">
    <property type="entry name" value="Multidrug efflux transporter AcrB pore domain like"/>
    <property type="match status" value="2"/>
</dbReference>
<dbReference type="OrthoDB" id="9757876at2"/>
<dbReference type="SUPFAM" id="SSF82693">
    <property type="entry name" value="Multidrug efflux transporter AcrB pore domain, PN1, PN2, PC1 and PC2 subdomains"/>
    <property type="match status" value="2"/>
</dbReference>
<dbReference type="InterPro" id="IPR001036">
    <property type="entry name" value="Acrflvin-R"/>
</dbReference>
<organism evidence="3 4">
    <name type="scientific">Eubacterium ruminantium</name>
    <dbReference type="NCBI Taxonomy" id="42322"/>
    <lineage>
        <taxon>Bacteria</taxon>
        <taxon>Bacillati</taxon>
        <taxon>Bacillota</taxon>
        <taxon>Clostridia</taxon>
        <taxon>Eubacteriales</taxon>
        <taxon>Eubacteriaceae</taxon>
        <taxon>Eubacterium</taxon>
    </lineage>
</organism>